<dbReference type="KEGG" id="mdr:MDOR_30210"/>
<name>A0A1X1TJF7_9MYCO</name>
<protein>
    <submittedName>
        <fullName evidence="3">Uncharacterized protein</fullName>
    </submittedName>
</protein>
<dbReference type="Proteomes" id="UP000193564">
    <property type="component" value="Unassembled WGS sequence"/>
</dbReference>
<evidence type="ECO:0000313" key="3">
    <source>
        <dbReference type="EMBL" id="ORV44707.1"/>
    </source>
</evidence>
<dbReference type="STRING" id="126673.AWC01_03075"/>
<feature type="region of interest" description="Disordered" evidence="1">
    <location>
        <begin position="1"/>
        <end position="35"/>
    </location>
</feature>
<dbReference type="EMBL" id="LQOS01000011">
    <property type="protein sequence ID" value="ORV44707.1"/>
    <property type="molecule type" value="Genomic_DNA"/>
</dbReference>
<keyword evidence="4" id="KW-1185">Reference proteome</keyword>
<gene>
    <name evidence="3" type="ORF">AWC01_03075</name>
    <name evidence="2" type="ORF">MDOR_30210</name>
</gene>
<reference evidence="2 5" key="2">
    <citation type="journal article" date="2019" name="Emerg. Microbes Infect.">
        <title>Comprehensive subspecies identification of 175 nontuberculous mycobacteria species based on 7547 genomic profiles.</title>
        <authorList>
            <person name="Matsumoto Y."/>
            <person name="Kinjo T."/>
            <person name="Motooka D."/>
            <person name="Nabeya D."/>
            <person name="Jung N."/>
            <person name="Uechi K."/>
            <person name="Horii T."/>
            <person name="Iida T."/>
            <person name="Fujita J."/>
            <person name="Nakamura S."/>
        </authorList>
    </citation>
    <scope>NUCLEOTIDE SEQUENCE [LARGE SCALE GENOMIC DNA]</scope>
    <source>
        <strain evidence="2 5">JCM 12405</strain>
    </source>
</reference>
<dbReference type="Proteomes" id="UP000467201">
    <property type="component" value="Chromosome"/>
</dbReference>
<feature type="compositionally biased region" description="Acidic residues" evidence="1">
    <location>
        <begin position="15"/>
        <end position="35"/>
    </location>
</feature>
<dbReference type="EMBL" id="AP022605">
    <property type="protein sequence ID" value="BBZ08852.1"/>
    <property type="molecule type" value="Genomic_DNA"/>
</dbReference>
<evidence type="ECO:0000313" key="5">
    <source>
        <dbReference type="Proteomes" id="UP000467201"/>
    </source>
</evidence>
<sequence length="67" mass="7259">MDNFGDQLDAAAGVELDEVDDDPELDPEFDPDSLDDELDFSAELVDSEALSAEPLLDVFAGSRLSVR</sequence>
<accession>A0A1X1TJF7</accession>
<proteinExistence type="predicted"/>
<organism evidence="3 4">
    <name type="scientific">Mycolicibacterium doricum</name>
    <dbReference type="NCBI Taxonomy" id="126673"/>
    <lineage>
        <taxon>Bacteria</taxon>
        <taxon>Bacillati</taxon>
        <taxon>Actinomycetota</taxon>
        <taxon>Actinomycetes</taxon>
        <taxon>Mycobacteriales</taxon>
        <taxon>Mycobacteriaceae</taxon>
        <taxon>Mycolicibacterium</taxon>
    </lineage>
</organism>
<evidence type="ECO:0000256" key="1">
    <source>
        <dbReference type="SAM" id="MobiDB-lite"/>
    </source>
</evidence>
<evidence type="ECO:0000313" key="2">
    <source>
        <dbReference type="EMBL" id="BBZ08852.1"/>
    </source>
</evidence>
<reference evidence="2" key="3">
    <citation type="submission" date="2020-02" db="EMBL/GenBank/DDBJ databases">
        <authorList>
            <person name="Matsumoto Y."/>
            <person name="Motooka D."/>
            <person name="Nakamura S."/>
        </authorList>
    </citation>
    <scope>NUCLEOTIDE SEQUENCE</scope>
    <source>
        <strain evidence="2">JCM 12405</strain>
    </source>
</reference>
<reference evidence="3 4" key="1">
    <citation type="submission" date="2016-01" db="EMBL/GenBank/DDBJ databases">
        <title>The new phylogeny of the genus Mycobacterium.</title>
        <authorList>
            <person name="Tarcisio F."/>
            <person name="Conor M."/>
            <person name="Antonella G."/>
            <person name="Elisabetta G."/>
            <person name="Giulia F.S."/>
            <person name="Sara T."/>
            <person name="Anna F."/>
            <person name="Clotilde B."/>
            <person name="Roberto B."/>
            <person name="Veronica D.S."/>
            <person name="Fabio R."/>
            <person name="Monica P."/>
            <person name="Olivier J."/>
            <person name="Enrico T."/>
            <person name="Nicola S."/>
        </authorList>
    </citation>
    <scope>NUCLEOTIDE SEQUENCE [LARGE SCALE GENOMIC DNA]</scope>
    <source>
        <strain evidence="3 4">DSM 44339</strain>
    </source>
</reference>
<evidence type="ECO:0000313" key="4">
    <source>
        <dbReference type="Proteomes" id="UP000193564"/>
    </source>
</evidence>
<dbReference type="AlphaFoldDB" id="A0A1X1TJF7"/>